<dbReference type="PANTHER" id="PTHR24198:SF165">
    <property type="entry name" value="ANKYRIN REPEAT-CONTAINING PROTEIN-RELATED"/>
    <property type="match status" value="1"/>
</dbReference>
<protein>
    <recommendedName>
        <fullName evidence="4">CARD domain-containing protein</fullName>
    </recommendedName>
</protein>
<feature type="domain" description="CARD" evidence="4">
    <location>
        <begin position="8"/>
        <end position="104"/>
    </location>
</feature>
<dbReference type="PROSITE" id="PS50088">
    <property type="entry name" value="ANK_REPEAT"/>
    <property type="match status" value="2"/>
</dbReference>
<dbReference type="PANTHER" id="PTHR24198">
    <property type="entry name" value="ANKYRIN REPEAT AND PROTEIN KINASE DOMAIN-CONTAINING PROTEIN"/>
    <property type="match status" value="1"/>
</dbReference>
<dbReference type="PROSITE" id="PS50209">
    <property type="entry name" value="CARD"/>
    <property type="match status" value="2"/>
</dbReference>
<dbReference type="InterPro" id="IPR011029">
    <property type="entry name" value="DEATH-like_dom_sf"/>
</dbReference>
<evidence type="ECO:0000256" key="1">
    <source>
        <dbReference type="ARBA" id="ARBA00022737"/>
    </source>
</evidence>
<dbReference type="EMBL" id="JAZGQO010000005">
    <property type="protein sequence ID" value="KAK6186949.1"/>
    <property type="molecule type" value="Genomic_DNA"/>
</dbReference>
<dbReference type="Proteomes" id="UP001347796">
    <property type="component" value="Unassembled WGS sequence"/>
</dbReference>
<dbReference type="CDD" id="cd01671">
    <property type="entry name" value="CARD"/>
    <property type="match status" value="2"/>
</dbReference>
<keyword evidence="6" id="KW-1185">Reference proteome</keyword>
<dbReference type="InterPro" id="IPR001315">
    <property type="entry name" value="CARD"/>
</dbReference>
<dbReference type="Pfam" id="PF20720">
    <property type="entry name" value="nSTAND3"/>
    <property type="match status" value="1"/>
</dbReference>
<dbReference type="Gene3D" id="1.25.40.20">
    <property type="entry name" value="Ankyrin repeat-containing domain"/>
    <property type="match status" value="6"/>
</dbReference>
<dbReference type="Gene3D" id="1.10.533.10">
    <property type="entry name" value="Death Domain, Fas"/>
    <property type="match status" value="2"/>
</dbReference>
<dbReference type="SUPFAM" id="SSF48403">
    <property type="entry name" value="Ankyrin repeat"/>
    <property type="match status" value="3"/>
</dbReference>
<feature type="domain" description="CARD" evidence="4">
    <location>
        <begin position="142"/>
        <end position="223"/>
    </location>
</feature>
<comment type="caution">
    <text evidence="5">The sequence shown here is derived from an EMBL/GenBank/DDBJ whole genome shotgun (WGS) entry which is preliminary data.</text>
</comment>
<dbReference type="InterPro" id="IPR049050">
    <property type="entry name" value="nSTAND3"/>
</dbReference>
<dbReference type="SMART" id="SM00248">
    <property type="entry name" value="ANK"/>
    <property type="match status" value="22"/>
</dbReference>
<name>A0AAN8K946_PATCE</name>
<dbReference type="GO" id="GO:0042981">
    <property type="term" value="P:regulation of apoptotic process"/>
    <property type="evidence" value="ECO:0007669"/>
    <property type="project" value="InterPro"/>
</dbReference>
<proteinExistence type="predicted"/>
<dbReference type="Pfam" id="PF12796">
    <property type="entry name" value="Ank_2"/>
    <property type="match status" value="5"/>
</dbReference>
<evidence type="ECO:0000256" key="3">
    <source>
        <dbReference type="PROSITE-ProRule" id="PRU00023"/>
    </source>
</evidence>
<evidence type="ECO:0000313" key="5">
    <source>
        <dbReference type="EMBL" id="KAK6186949.1"/>
    </source>
</evidence>
<reference evidence="5 6" key="1">
    <citation type="submission" date="2024-01" db="EMBL/GenBank/DDBJ databases">
        <title>The genome of the rayed Mediterranean limpet Patella caerulea (Linnaeus, 1758).</title>
        <authorList>
            <person name="Anh-Thu Weber A."/>
            <person name="Halstead-Nussloch G."/>
        </authorList>
    </citation>
    <scope>NUCLEOTIDE SEQUENCE [LARGE SCALE GENOMIC DNA]</scope>
    <source>
        <strain evidence="5">AATW-2023a</strain>
        <tissue evidence="5">Whole specimen</tissue>
    </source>
</reference>
<keyword evidence="1" id="KW-0677">Repeat</keyword>
<organism evidence="5 6">
    <name type="scientific">Patella caerulea</name>
    <name type="common">Rayed Mediterranean limpet</name>
    <dbReference type="NCBI Taxonomy" id="87958"/>
    <lineage>
        <taxon>Eukaryota</taxon>
        <taxon>Metazoa</taxon>
        <taxon>Spiralia</taxon>
        <taxon>Lophotrochozoa</taxon>
        <taxon>Mollusca</taxon>
        <taxon>Gastropoda</taxon>
        <taxon>Patellogastropoda</taxon>
        <taxon>Patelloidea</taxon>
        <taxon>Patellidae</taxon>
        <taxon>Patella</taxon>
    </lineage>
</organism>
<keyword evidence="2 3" id="KW-0040">ANK repeat</keyword>
<sequence length="1751" mass="197038">MPCLIGRLPDDQYNNIVDNYTDIIEDIKHDPVGLARSLFQKRVFEDNDIEKIKREERCVSGSKTNAAAKLLDILLYSGDAAYGKFIEALKENGYSKTVRLLITSDNALKEVCEPKDGNPVDNVSERRVVTEKLHIKVEKGRPPEDMYNKIRSNYDFLTDEIKNDYKDVMSSLFNYKAISEDDVEQIKREETSQGGDKKSATREMLDILLNRGEKGYKKFLEALYANKCFNSVFRLEPGFGGDGSTQPAIATDMSSFHRSTLVNDFLKDLKDVLGFSGDGSTQPGIATDKLLIGSLSSFHRSTPPCFNDILKKLKDLFDKKSVDSPRLRTMKGLSSDKALTNLQDVNGKDYVKTRAFGEGLKILKSHHILGIIGAAGDGKTTLSMMIASQFIEEHTEYQPLLINDLDDLKEVNFKDDKYLYIIDDMYGKFDKLQARVDTWPTHLGSLRINKERGKLVIIYIMRDYIYRSSKYQLDKYDLFVDNIEKTTQIFLHKSTFSLNDEEKDRILDFYRITSDKIIAKIFDCFGFPSIVSLCGKSLNDKLPEGLISSHDFLLLELETFWEENEYIYATLLLVFCLHTVSEKDLKQKSSERIESVISMICKVVCKEFELNVAKCKINELSDTFIKYIEENYLKIFSFRDFVEAPFLHHLSAKCMECALQYCSFELLMALVRTNDQEERFILIGDIHYDDLSMRCIKELRDKNADIVSHPAFIDYKFLSRFLRMDGIANLLHNTQFINLGDIRDIQESGNFLHYITLHGDIRCLEAALSYFHNQLPQLVEKKTDMGWDIISLAAVSMHDPTEKMELLKEEKIGDFLSLPHLAVYSDKFDIVEYISNFTDFDKSKRDTKSRTVLHNACDSKHDNRQIINFLIGKAFDVNARDESGSTPLHLAVTRGKPQTVSILISKGAEVNVRDNMGRLPIHNISSLFGCRTDVLTQLIQAGSLLHEADNLGRIPLLEVIANVDRECFELLINRLPSVDILNEHIHSILLESTQLMNYSMFRSILNTINEIYIDHDHLVGSMLFKCCSCVDKMRILHDKGVDFNVLDGNSCSVLHNSCGFGSIDTVRYLVNEIGLNITQKDNNGYTPAFYAVLSDIDPIKKLKFLLSEGCSLHVVDDGNHGLLHVSCNFGPLQTVEYLVNEVGLDVNDKDNNGMTPALFCSISNINSINRLKLLSSKGASLHAVDNNNMSLLSASCQMGTVETVEYLVNEVGLDVNHKDNNGSTPAAHCSISNINPISKLKLLSLKGASLLAVDNRTLLHVCCKMGTVETVEYLVNEVGLDVNHNDNNGWTPAVHCSISNINPISKLKLLSLKGASLRAVDNNNRSLLHISCTMGTVETVEYLVNEVGLDVNHNDNDGWTPAVCCCMSNINPISKLKFLSFKGLSLHAVDNNNASLLHVSCEMATVETVEYLVNEVGLDVNHNDNDGSTPAVLCSISNINPISKLKLLSSKGASLHAVDNNNRSLLHASCQMGSVETVEYLVSEVGLDVNHSDNNGWTPAVYYCMSNINPISKLKLLSSKGANLHAVDNNNRSLLSVSCLRGAVETVEYLVKEIGLDANHKDNKGWTPAVFCCLSNMDPVKKMKILSSKGISLIDMNLLLVSCHLGTIETVEYLVEEVGLDVNQSHVNDTPLLLCLNSEIQKMEKICFLISNGAQIIICRPYKDFFRDEDDYCKCSYPLHHSCYLGTLDTVRVLVNDAGYDVNYTDDEKMTALLWCFKTRIQQQEKIRFLIFKGAVITIIRPYKYFFSNIL</sequence>
<gene>
    <name evidence="5" type="ORF">SNE40_006205</name>
</gene>
<feature type="repeat" description="ANK" evidence="3">
    <location>
        <begin position="883"/>
        <end position="915"/>
    </location>
</feature>
<dbReference type="Pfam" id="PF00619">
    <property type="entry name" value="CARD"/>
    <property type="match status" value="2"/>
</dbReference>
<dbReference type="InterPro" id="IPR036770">
    <property type="entry name" value="Ankyrin_rpt-contain_sf"/>
</dbReference>
<evidence type="ECO:0000256" key="2">
    <source>
        <dbReference type="ARBA" id="ARBA00023043"/>
    </source>
</evidence>
<dbReference type="PROSITE" id="PS50297">
    <property type="entry name" value="ANK_REP_REGION"/>
    <property type="match status" value="1"/>
</dbReference>
<dbReference type="SUPFAM" id="SSF47986">
    <property type="entry name" value="DEATH domain"/>
    <property type="match status" value="2"/>
</dbReference>
<evidence type="ECO:0000259" key="4">
    <source>
        <dbReference type="PROSITE" id="PS50209"/>
    </source>
</evidence>
<evidence type="ECO:0000313" key="6">
    <source>
        <dbReference type="Proteomes" id="UP001347796"/>
    </source>
</evidence>
<dbReference type="InterPro" id="IPR002110">
    <property type="entry name" value="Ankyrin_rpt"/>
</dbReference>
<accession>A0AAN8K946</accession>
<feature type="repeat" description="ANK" evidence="3">
    <location>
        <begin position="848"/>
        <end position="882"/>
    </location>
</feature>